<protein>
    <submittedName>
        <fullName evidence="1">Capsular biosynthesis protein</fullName>
    </submittedName>
</protein>
<dbReference type="InterPro" id="IPR036412">
    <property type="entry name" value="HAD-like_sf"/>
</dbReference>
<organism evidence="1 2">
    <name type="scientific">Campylobacter volucris</name>
    <dbReference type="NCBI Taxonomy" id="1031542"/>
    <lineage>
        <taxon>Bacteria</taxon>
        <taxon>Pseudomonadati</taxon>
        <taxon>Campylobacterota</taxon>
        <taxon>Epsilonproteobacteria</taxon>
        <taxon>Campylobacterales</taxon>
        <taxon>Campylobacteraceae</taxon>
        <taxon>Campylobacter</taxon>
    </lineage>
</organism>
<dbReference type="EMBL" id="VOWJ01000021">
    <property type="protein sequence ID" value="TXE88337.1"/>
    <property type="molecule type" value="Genomic_DNA"/>
</dbReference>
<dbReference type="Pfam" id="PF08282">
    <property type="entry name" value="Hydrolase_3"/>
    <property type="match status" value="1"/>
</dbReference>
<evidence type="ECO:0000313" key="1">
    <source>
        <dbReference type="EMBL" id="TXE88337.1"/>
    </source>
</evidence>
<evidence type="ECO:0000313" key="2">
    <source>
        <dbReference type="Proteomes" id="UP000321629"/>
    </source>
</evidence>
<gene>
    <name evidence="1" type="ORF">FPD38_03290</name>
</gene>
<reference evidence="1 2" key="1">
    <citation type="submission" date="2019-07" db="EMBL/GenBank/DDBJ databases">
        <title>Rapid identification of Enteric Bacteria from Whole Genome Sequences (WGS) using Average Nucleotide Identity (ANI).</title>
        <authorList>
            <person name="Lane C."/>
        </authorList>
    </citation>
    <scope>NUCLEOTIDE SEQUENCE [LARGE SCALE GENOMIC DNA]</scope>
    <source>
        <strain evidence="1 2">2016D-0084</strain>
    </source>
</reference>
<dbReference type="Proteomes" id="UP000321629">
    <property type="component" value="Unassembled WGS sequence"/>
</dbReference>
<dbReference type="InterPro" id="IPR023214">
    <property type="entry name" value="HAD_sf"/>
</dbReference>
<dbReference type="Gene3D" id="3.40.50.1000">
    <property type="entry name" value="HAD superfamily/HAD-like"/>
    <property type="match status" value="1"/>
</dbReference>
<dbReference type="SUPFAM" id="SSF56784">
    <property type="entry name" value="HAD-like"/>
    <property type="match status" value="1"/>
</dbReference>
<dbReference type="NCBIfam" id="TIGR01689">
    <property type="entry name" value="EcbF-BcbF"/>
    <property type="match status" value="1"/>
</dbReference>
<dbReference type="InterPro" id="IPR010039">
    <property type="entry name" value="EcbF_BcbF"/>
</dbReference>
<comment type="caution">
    <text evidence="1">The sequence shown here is derived from an EMBL/GenBank/DDBJ whole genome shotgun (WGS) entry which is preliminary data.</text>
</comment>
<sequence>MKQIIIDLDGTLTIDSKCDYEDKPINTKVLKQIRYYKDLGFKIVIFTSRNMRTYKGDVKKIQTYTLPIIIDWLKKNDVPYDDIIIGKPWCGFDGFYVDDKAIRPSEFVKKTYDEILEILKTENPHKDGGNR</sequence>
<proteinExistence type="predicted"/>
<dbReference type="AlphaFoldDB" id="A0A5C7DRU1"/>
<dbReference type="RefSeq" id="WP_147555365.1">
    <property type="nucleotide sequence ID" value="NZ_VOWJ01000021.1"/>
</dbReference>
<name>A0A5C7DRU1_9BACT</name>
<accession>A0A5C7DRU1</accession>